<evidence type="ECO:0000313" key="1">
    <source>
        <dbReference type="EMBL" id="EKB48828.1"/>
    </source>
</evidence>
<accession>K1LER4</accession>
<keyword evidence="2" id="KW-1185">Reference proteome</keyword>
<comment type="caution">
    <text evidence="1">The sequence shown here is derived from an EMBL/GenBank/DDBJ whole genome shotgun (WGS) entry which is preliminary data.</text>
</comment>
<proteinExistence type="predicted"/>
<reference evidence="1 2" key="1">
    <citation type="journal article" date="2012" name="J. Bacteriol.">
        <title>Draft Genome Sequence of Cecembia lonarensis Strain LW9T, Isolated from Lonar Lake, a Haloalkaline Lake in India.</title>
        <authorList>
            <person name="Shivaji S."/>
            <person name="Ara S."/>
            <person name="Singh A."/>
            <person name="Pinnaka A.K."/>
        </authorList>
    </citation>
    <scope>NUCLEOTIDE SEQUENCE [LARGE SCALE GENOMIC DNA]</scope>
    <source>
        <strain evidence="1 2">LW9</strain>
    </source>
</reference>
<gene>
    <name evidence="1" type="ORF">B879_02540</name>
</gene>
<organism evidence="1 2">
    <name type="scientific">Cecembia lonarensis (strain CCUG 58316 / KCTC 22772 / LW9)</name>
    <dbReference type="NCBI Taxonomy" id="1225176"/>
    <lineage>
        <taxon>Bacteria</taxon>
        <taxon>Pseudomonadati</taxon>
        <taxon>Bacteroidota</taxon>
        <taxon>Cytophagia</taxon>
        <taxon>Cytophagales</taxon>
        <taxon>Cyclobacteriaceae</taxon>
        <taxon>Cecembia</taxon>
    </lineage>
</organism>
<name>K1LER4_CECL9</name>
<dbReference type="EMBL" id="AMGM01000040">
    <property type="protein sequence ID" value="EKB48828.1"/>
    <property type="molecule type" value="Genomic_DNA"/>
</dbReference>
<dbReference type="OrthoDB" id="4619215at2"/>
<dbReference type="AlphaFoldDB" id="K1LER4"/>
<dbReference type="RefSeq" id="WP_009185564.1">
    <property type="nucleotide sequence ID" value="NZ_AMGM01000040.1"/>
</dbReference>
<evidence type="ECO:0000313" key="2">
    <source>
        <dbReference type="Proteomes" id="UP000004478"/>
    </source>
</evidence>
<dbReference type="Proteomes" id="UP000004478">
    <property type="component" value="Unassembled WGS sequence"/>
</dbReference>
<dbReference type="Pfam" id="PF23913">
    <property type="entry name" value="DUF7255"/>
    <property type="match status" value="1"/>
</dbReference>
<protein>
    <submittedName>
        <fullName evidence="1">Uncharacterized protein</fullName>
    </submittedName>
</protein>
<sequence length="214" mass="24754">MHSLKVSHLGTILKDSELPVDYDYRLDVNNSYLKGKGEEFLEELFVQLGGNGTPPLLEKLKFDFKIHRFLVIYDDEVHFNRFRLNTLKTGIYVTFNFPWLEAYKRLCRGFERECLKAGAQERVWYGPPIAERIFGKSEAIGELTGNGSAGWKLNAYNDAQYDLLSRLHGYKLIRIPMYENLMIGGSLKKIDDLLLHPSESHRDAIVAWLNRKLV</sequence>
<dbReference type="InterPro" id="IPR055679">
    <property type="entry name" value="DUF7255"/>
</dbReference>